<gene>
    <name evidence="1" type="ORF">LY79DRAFT_262264</name>
</gene>
<evidence type="ECO:0000313" key="1">
    <source>
        <dbReference type="EMBL" id="KAK1585644.1"/>
    </source>
</evidence>
<keyword evidence="2" id="KW-1185">Reference proteome</keyword>
<dbReference type="EMBL" id="JAHLJV010000042">
    <property type="protein sequence ID" value="KAK1585644.1"/>
    <property type="molecule type" value="Genomic_DNA"/>
</dbReference>
<organism evidence="1 2">
    <name type="scientific">Colletotrichum navitas</name>
    <dbReference type="NCBI Taxonomy" id="681940"/>
    <lineage>
        <taxon>Eukaryota</taxon>
        <taxon>Fungi</taxon>
        <taxon>Dikarya</taxon>
        <taxon>Ascomycota</taxon>
        <taxon>Pezizomycotina</taxon>
        <taxon>Sordariomycetes</taxon>
        <taxon>Hypocreomycetidae</taxon>
        <taxon>Glomerellales</taxon>
        <taxon>Glomerellaceae</taxon>
        <taxon>Colletotrichum</taxon>
        <taxon>Colletotrichum graminicola species complex</taxon>
    </lineage>
</organism>
<evidence type="ECO:0000313" key="2">
    <source>
        <dbReference type="Proteomes" id="UP001230504"/>
    </source>
</evidence>
<dbReference type="Proteomes" id="UP001230504">
    <property type="component" value="Unassembled WGS sequence"/>
</dbReference>
<reference evidence="1" key="1">
    <citation type="submission" date="2021-06" db="EMBL/GenBank/DDBJ databases">
        <title>Comparative genomics, transcriptomics and evolutionary studies reveal genomic signatures of adaptation to plant cell wall in hemibiotrophic fungi.</title>
        <authorList>
            <consortium name="DOE Joint Genome Institute"/>
            <person name="Baroncelli R."/>
            <person name="Diaz J.F."/>
            <person name="Benocci T."/>
            <person name="Peng M."/>
            <person name="Battaglia E."/>
            <person name="Haridas S."/>
            <person name="Andreopoulos W."/>
            <person name="Labutti K."/>
            <person name="Pangilinan J."/>
            <person name="Floch G.L."/>
            <person name="Makela M.R."/>
            <person name="Henrissat B."/>
            <person name="Grigoriev I.V."/>
            <person name="Crouch J.A."/>
            <person name="De Vries R.P."/>
            <person name="Sukno S.A."/>
            <person name="Thon M.R."/>
        </authorList>
    </citation>
    <scope>NUCLEOTIDE SEQUENCE</scope>
    <source>
        <strain evidence="1">CBS 125086</strain>
    </source>
</reference>
<dbReference type="AlphaFoldDB" id="A0AAD8PX31"/>
<proteinExistence type="predicted"/>
<sequence length="99" mass="11313">MKIPTGFGLGPRLFNVTIVIRVSSRDKHKHKHKHTHTHIHIHTHTRTSLIHLSVATASVLRVLDRRGARSLHCTFVAAPRRHGVSTWTLERPLYARIPL</sequence>
<dbReference type="RefSeq" id="XP_060412661.1">
    <property type="nucleotide sequence ID" value="XM_060551952.1"/>
</dbReference>
<accession>A0AAD8PX31</accession>
<protein>
    <submittedName>
        <fullName evidence="1">Uncharacterized protein</fullName>
    </submittedName>
</protein>
<name>A0AAD8PX31_9PEZI</name>
<dbReference type="GeneID" id="85436192"/>
<comment type="caution">
    <text evidence="1">The sequence shown here is derived from an EMBL/GenBank/DDBJ whole genome shotgun (WGS) entry which is preliminary data.</text>
</comment>